<dbReference type="InterPro" id="IPR011467">
    <property type="entry name" value="DUF1573"/>
</dbReference>
<dbReference type="Pfam" id="PF07610">
    <property type="entry name" value="DUF1573"/>
    <property type="match status" value="1"/>
</dbReference>
<dbReference type="PANTHER" id="PTHR37833:SF1">
    <property type="entry name" value="SIGNAL PEPTIDE PROTEIN"/>
    <property type="match status" value="1"/>
</dbReference>
<sequence length="153" mass="16411">MKKIFILAIAALSFTACHNANNQTKEESTGVSIGNDTSKTASKIAPADAAVISFDREIYDFEKIQQGEKVQHDFKFKNTGKSPLIITNATATCGCTIPESPKEPILPGKEGVIKVVFNSEGKFGMQDKIVTVTSNANPNVSTVHLVGEVLAKK</sequence>
<feature type="signal peptide" evidence="1">
    <location>
        <begin position="1"/>
        <end position="22"/>
    </location>
</feature>
<dbReference type="Proteomes" id="UP001144347">
    <property type="component" value="Unassembled WGS sequence"/>
</dbReference>
<comment type="caution">
    <text evidence="2">The sequence shown here is derived from an EMBL/GenBank/DDBJ whole genome shotgun (WGS) entry which is preliminary data.</text>
</comment>
<proteinExistence type="predicted"/>
<dbReference type="PANTHER" id="PTHR37833">
    <property type="entry name" value="LIPOPROTEIN-RELATED"/>
    <property type="match status" value="1"/>
</dbReference>
<dbReference type="PROSITE" id="PS51257">
    <property type="entry name" value="PROKAR_LIPOPROTEIN"/>
    <property type="match status" value="1"/>
</dbReference>
<evidence type="ECO:0000313" key="2">
    <source>
        <dbReference type="EMBL" id="MCZ4244879.1"/>
    </source>
</evidence>
<dbReference type="InterPro" id="IPR013783">
    <property type="entry name" value="Ig-like_fold"/>
</dbReference>
<keyword evidence="1" id="KW-0732">Signal</keyword>
<evidence type="ECO:0000256" key="1">
    <source>
        <dbReference type="SAM" id="SignalP"/>
    </source>
</evidence>
<dbReference type="Gene3D" id="2.60.40.10">
    <property type="entry name" value="Immunoglobulins"/>
    <property type="match status" value="1"/>
</dbReference>
<protein>
    <submittedName>
        <fullName evidence="2">DUF1573 domain-containing protein</fullName>
    </submittedName>
</protein>
<organism evidence="2 3">
    <name type="scientific">Pedobacter punctiformis</name>
    <dbReference type="NCBI Taxonomy" id="3004097"/>
    <lineage>
        <taxon>Bacteria</taxon>
        <taxon>Pseudomonadati</taxon>
        <taxon>Bacteroidota</taxon>
        <taxon>Sphingobacteriia</taxon>
        <taxon>Sphingobacteriales</taxon>
        <taxon>Sphingobacteriaceae</taxon>
        <taxon>Pedobacter</taxon>
    </lineage>
</organism>
<name>A0ABT4LAE9_9SPHI</name>
<feature type="chain" id="PRO_5046507585" evidence="1">
    <location>
        <begin position="23"/>
        <end position="153"/>
    </location>
</feature>
<keyword evidence="3" id="KW-1185">Reference proteome</keyword>
<gene>
    <name evidence="2" type="ORF">O0955_12780</name>
</gene>
<accession>A0ABT4LAE9</accession>
<dbReference type="RefSeq" id="WP_269427932.1">
    <property type="nucleotide sequence ID" value="NZ_JAPWGM010000004.1"/>
</dbReference>
<reference evidence="2" key="1">
    <citation type="submission" date="2022-12" db="EMBL/GenBank/DDBJ databases">
        <title>Genome sequence of HCMS5-2.</title>
        <authorList>
            <person name="Woo H."/>
        </authorList>
    </citation>
    <scope>NUCLEOTIDE SEQUENCE</scope>
    <source>
        <strain evidence="2">HCMS5-2</strain>
    </source>
</reference>
<evidence type="ECO:0000313" key="3">
    <source>
        <dbReference type="Proteomes" id="UP001144347"/>
    </source>
</evidence>
<dbReference type="EMBL" id="JAPWGM010000004">
    <property type="protein sequence ID" value="MCZ4244879.1"/>
    <property type="molecule type" value="Genomic_DNA"/>
</dbReference>